<accession>A0A421EY18</accession>
<protein>
    <recommendedName>
        <fullName evidence="7">AB hydrolase-1 domain-containing protein</fullName>
    </recommendedName>
</protein>
<comment type="similarity">
    <text evidence="1">Belongs to the AB hydrolase superfamily.</text>
</comment>
<reference evidence="2" key="3">
    <citation type="submission" date="2020-06" db="EMBL/GenBank/DDBJ databases">
        <authorList>
            <person name="Studholme D.J."/>
        </authorList>
    </citation>
    <scope>NUCLEOTIDE SEQUENCE</scope>
    <source>
        <strain evidence="2">NZFS 3630</strain>
    </source>
</reference>
<dbReference type="EMBL" id="JPWU03000176">
    <property type="protein sequence ID" value="KAG2523638.1"/>
    <property type="molecule type" value="Genomic_DNA"/>
</dbReference>
<dbReference type="AlphaFoldDB" id="A0A421EY18"/>
<dbReference type="Proteomes" id="UP000792063">
    <property type="component" value="Unassembled WGS sequence"/>
</dbReference>
<dbReference type="Proteomes" id="UP000285883">
    <property type="component" value="Unassembled WGS sequence"/>
</dbReference>
<reference evidence="5 6" key="2">
    <citation type="submission" date="2018-07" db="EMBL/GenBank/DDBJ databases">
        <title>Genome sequencing of oomycete isolates from Chile give support for New Zealand origin for Phytophthora kernoviae and make available the first Nothophytophthora sp. genome.</title>
        <authorList>
            <person name="Studholme D.J."/>
            <person name="Sanfuentes E."/>
            <person name="Panda P."/>
            <person name="Hill R."/>
            <person name="Sambles C."/>
            <person name="Grant M."/>
            <person name="Williams N.M."/>
            <person name="Mcdougal R.L."/>
        </authorList>
    </citation>
    <scope>NUCLEOTIDE SEQUENCE [LARGE SCALE GENOMIC DNA]</scope>
    <source>
        <strain evidence="3">Chile2</strain>
        <strain evidence="4">Chile4</strain>
    </source>
</reference>
<keyword evidence="5" id="KW-1185">Reference proteome</keyword>
<evidence type="ECO:0008006" key="7">
    <source>
        <dbReference type="Google" id="ProtNLM"/>
    </source>
</evidence>
<organism evidence="3 6">
    <name type="scientific">Phytophthora kernoviae</name>
    <dbReference type="NCBI Taxonomy" id="325452"/>
    <lineage>
        <taxon>Eukaryota</taxon>
        <taxon>Sar</taxon>
        <taxon>Stramenopiles</taxon>
        <taxon>Oomycota</taxon>
        <taxon>Peronosporomycetes</taxon>
        <taxon>Peronosporales</taxon>
        <taxon>Peronosporaceae</taxon>
        <taxon>Phytophthora</taxon>
    </lineage>
</organism>
<evidence type="ECO:0000313" key="5">
    <source>
        <dbReference type="Proteomes" id="UP000285624"/>
    </source>
</evidence>
<evidence type="ECO:0000313" key="4">
    <source>
        <dbReference type="EMBL" id="RLN78137.1"/>
    </source>
</evidence>
<dbReference type="InterPro" id="IPR029058">
    <property type="entry name" value="AB_hydrolase_fold"/>
</dbReference>
<dbReference type="EMBL" id="MAYM02001848">
    <property type="protein sequence ID" value="RLN10411.1"/>
    <property type="molecule type" value="Genomic_DNA"/>
</dbReference>
<evidence type="ECO:0000256" key="1">
    <source>
        <dbReference type="ARBA" id="ARBA00008645"/>
    </source>
</evidence>
<sequence>MKAAPETKTPIGDPNTKSNVWILQGGPGASSTAMESAVVELHTRMNGSVNVYTMDHRGTGRSTFLDCMAAQVTTTGSPSGNTIDASEVPACAQALEYKYGDLASFSVTSAATDLATFISNFSNGADTIVYGVSYGTALVERLIHLDPPEVTGRLITLQMCMTGPMT</sequence>
<dbReference type="PANTHER" id="PTHR43039">
    <property type="entry name" value="ESTERASE-RELATED"/>
    <property type="match status" value="1"/>
</dbReference>
<reference evidence="2" key="1">
    <citation type="journal article" date="2015" name="Genom Data">
        <title>Genome sequences of six Phytophthora species associated with forests in New Zealand.</title>
        <authorList>
            <person name="Studholme D.J."/>
            <person name="McDougal R.L."/>
            <person name="Sambles C."/>
            <person name="Hansen E."/>
            <person name="Hardy G."/>
            <person name="Grant M."/>
            <person name="Ganley R.J."/>
            <person name="Williams N.M."/>
        </authorList>
    </citation>
    <scope>NUCLEOTIDE SEQUENCE</scope>
    <source>
        <strain evidence="2">NZFS 3630</strain>
    </source>
</reference>
<evidence type="ECO:0000313" key="3">
    <source>
        <dbReference type="EMBL" id="RLN10411.1"/>
    </source>
</evidence>
<evidence type="ECO:0000313" key="2">
    <source>
        <dbReference type="EMBL" id="KAG2523638.1"/>
    </source>
</evidence>
<dbReference type="EMBL" id="MBDN02000204">
    <property type="protein sequence ID" value="RLN78137.1"/>
    <property type="molecule type" value="Genomic_DNA"/>
</dbReference>
<gene>
    <name evidence="3" type="ORF">BBI17_006301</name>
    <name evidence="4" type="ORF">BBO99_00006173</name>
    <name evidence="2" type="ORF">JM18_005689</name>
</gene>
<name>A0A421EY18_9STRA</name>
<dbReference type="Gene3D" id="3.40.50.1820">
    <property type="entry name" value="alpha/beta hydrolase"/>
    <property type="match status" value="1"/>
</dbReference>
<evidence type="ECO:0000313" key="6">
    <source>
        <dbReference type="Proteomes" id="UP000285883"/>
    </source>
</evidence>
<proteinExistence type="inferred from homology"/>
<comment type="caution">
    <text evidence="3">The sequence shown here is derived from an EMBL/GenBank/DDBJ whole genome shotgun (WGS) entry which is preliminary data.</text>
</comment>
<dbReference type="Proteomes" id="UP000285624">
    <property type="component" value="Unassembled WGS sequence"/>
</dbReference>
<dbReference type="SUPFAM" id="SSF53474">
    <property type="entry name" value="alpha/beta-Hydrolases"/>
    <property type="match status" value="1"/>
</dbReference>